<dbReference type="PANTHER" id="PTHR44846">
    <property type="entry name" value="MANNOSYL-D-GLYCERATE TRANSPORT/METABOLISM SYSTEM REPRESSOR MNGR-RELATED"/>
    <property type="match status" value="1"/>
</dbReference>
<evidence type="ECO:0000256" key="2">
    <source>
        <dbReference type="ARBA" id="ARBA00023125"/>
    </source>
</evidence>
<comment type="caution">
    <text evidence="5">The sequence shown here is derived from an EMBL/GenBank/DDBJ whole genome shotgun (WGS) entry which is preliminary data.</text>
</comment>
<dbReference type="EMBL" id="JACORT010000010">
    <property type="protein sequence ID" value="MBC5785451.1"/>
    <property type="molecule type" value="Genomic_DNA"/>
</dbReference>
<dbReference type="Pfam" id="PF00392">
    <property type="entry name" value="GntR"/>
    <property type="match status" value="1"/>
</dbReference>
<proteinExistence type="predicted"/>
<dbReference type="GO" id="GO:0045892">
    <property type="term" value="P:negative regulation of DNA-templated transcription"/>
    <property type="evidence" value="ECO:0007669"/>
    <property type="project" value="TreeGrafter"/>
</dbReference>
<evidence type="ECO:0000259" key="4">
    <source>
        <dbReference type="PROSITE" id="PS50949"/>
    </source>
</evidence>
<dbReference type="Gene3D" id="3.40.1410.10">
    <property type="entry name" value="Chorismate lyase-like"/>
    <property type="match status" value="1"/>
</dbReference>
<dbReference type="PROSITE" id="PS50949">
    <property type="entry name" value="HTH_GNTR"/>
    <property type="match status" value="1"/>
</dbReference>
<keyword evidence="1" id="KW-0805">Transcription regulation</keyword>
<dbReference type="InterPro" id="IPR000524">
    <property type="entry name" value="Tscrpt_reg_HTH_GntR"/>
</dbReference>
<dbReference type="RefSeq" id="WP_187078192.1">
    <property type="nucleotide sequence ID" value="NZ_JACORT010000010.1"/>
</dbReference>
<organism evidence="5 6">
    <name type="scientific">Ramlibacter cellulosilyticus</name>
    <dbReference type="NCBI Taxonomy" id="2764187"/>
    <lineage>
        <taxon>Bacteria</taxon>
        <taxon>Pseudomonadati</taxon>
        <taxon>Pseudomonadota</taxon>
        <taxon>Betaproteobacteria</taxon>
        <taxon>Burkholderiales</taxon>
        <taxon>Comamonadaceae</taxon>
        <taxon>Ramlibacter</taxon>
    </lineage>
</organism>
<evidence type="ECO:0000256" key="3">
    <source>
        <dbReference type="ARBA" id="ARBA00023163"/>
    </source>
</evidence>
<accession>A0A923MUV4</accession>
<dbReference type="FunFam" id="1.10.10.10:FF:000079">
    <property type="entry name" value="GntR family transcriptional regulator"/>
    <property type="match status" value="1"/>
</dbReference>
<dbReference type="InterPro" id="IPR028978">
    <property type="entry name" value="Chorismate_lyase_/UTRA_dom_sf"/>
</dbReference>
<dbReference type="SMART" id="SM00345">
    <property type="entry name" value="HTH_GNTR"/>
    <property type="match status" value="1"/>
</dbReference>
<feature type="domain" description="HTH gntR-type" evidence="4">
    <location>
        <begin position="15"/>
        <end position="83"/>
    </location>
</feature>
<evidence type="ECO:0000313" key="6">
    <source>
        <dbReference type="Proteomes" id="UP000608513"/>
    </source>
</evidence>
<dbReference type="InterPro" id="IPR036390">
    <property type="entry name" value="WH_DNA-bd_sf"/>
</dbReference>
<keyword evidence="2" id="KW-0238">DNA-binding</keyword>
<evidence type="ECO:0000313" key="5">
    <source>
        <dbReference type="EMBL" id="MBC5785451.1"/>
    </source>
</evidence>
<dbReference type="CDD" id="cd07377">
    <property type="entry name" value="WHTH_GntR"/>
    <property type="match status" value="1"/>
</dbReference>
<dbReference type="SUPFAM" id="SSF64288">
    <property type="entry name" value="Chorismate lyase-like"/>
    <property type="match status" value="1"/>
</dbReference>
<dbReference type="PRINTS" id="PR00035">
    <property type="entry name" value="HTHGNTR"/>
</dbReference>
<evidence type="ECO:0000256" key="1">
    <source>
        <dbReference type="ARBA" id="ARBA00023015"/>
    </source>
</evidence>
<dbReference type="AlphaFoldDB" id="A0A923MUV4"/>
<protein>
    <submittedName>
        <fullName evidence="5">GntR family transcriptional regulator</fullName>
    </submittedName>
</protein>
<dbReference type="Proteomes" id="UP000608513">
    <property type="component" value="Unassembled WGS sequence"/>
</dbReference>
<dbReference type="GO" id="GO:0003677">
    <property type="term" value="F:DNA binding"/>
    <property type="evidence" value="ECO:0007669"/>
    <property type="project" value="UniProtKB-KW"/>
</dbReference>
<dbReference type="PANTHER" id="PTHR44846:SF1">
    <property type="entry name" value="MANNOSYL-D-GLYCERATE TRANSPORT_METABOLISM SYSTEM REPRESSOR MNGR-RELATED"/>
    <property type="match status" value="1"/>
</dbReference>
<dbReference type="GO" id="GO:0003700">
    <property type="term" value="F:DNA-binding transcription factor activity"/>
    <property type="evidence" value="ECO:0007669"/>
    <property type="project" value="InterPro"/>
</dbReference>
<reference evidence="5" key="1">
    <citation type="submission" date="2020-08" db="EMBL/GenBank/DDBJ databases">
        <title>Ramlibacter sp. USB13 16S ribosomal RNA gene genome sequencing and assembly.</title>
        <authorList>
            <person name="Kang M."/>
        </authorList>
    </citation>
    <scope>NUCLEOTIDE SEQUENCE</scope>
    <source>
        <strain evidence="5">USB13</strain>
    </source>
</reference>
<dbReference type="SMART" id="SM00866">
    <property type="entry name" value="UTRA"/>
    <property type="match status" value="1"/>
</dbReference>
<name>A0A923MUV4_9BURK</name>
<dbReference type="SUPFAM" id="SSF46785">
    <property type="entry name" value="Winged helix' DNA-binding domain"/>
    <property type="match status" value="1"/>
</dbReference>
<dbReference type="InterPro" id="IPR011663">
    <property type="entry name" value="UTRA"/>
</dbReference>
<keyword evidence="3" id="KW-0804">Transcription</keyword>
<dbReference type="Pfam" id="PF07702">
    <property type="entry name" value="UTRA"/>
    <property type="match status" value="1"/>
</dbReference>
<dbReference type="InterPro" id="IPR050679">
    <property type="entry name" value="Bact_HTH_transcr_reg"/>
</dbReference>
<gene>
    <name evidence="5" type="ORF">H8N03_21060</name>
</gene>
<dbReference type="InterPro" id="IPR036388">
    <property type="entry name" value="WH-like_DNA-bd_sf"/>
</dbReference>
<keyword evidence="6" id="KW-1185">Reference proteome</keyword>
<sequence>MAPLINHRADPARPGPMYWTLAATLAEQIKAGQYQVDQQLPTEAELQKQFNVSRHTVRQALRELQEQGYVYTQQGVGTRVRAAQPAFRFVHGSESIEDLLQFSRATRMQLLAHEQVVLDQAMAAKLQALAGESWLQLTLLRYVRGESQPIGFLYIFLRPEFAGVVPLIDASEQAVFSLVEQHYGAMVAEMEQEITAVVATREVADLLRSDPAGHGLEVTRRYRDERGRLTQVSIGFYPAGRFVHHTKVQVQRGQAQGRTL</sequence>
<dbReference type="Gene3D" id="1.10.10.10">
    <property type="entry name" value="Winged helix-like DNA-binding domain superfamily/Winged helix DNA-binding domain"/>
    <property type="match status" value="1"/>
</dbReference>